<evidence type="ECO:0000313" key="4">
    <source>
        <dbReference type="Proteomes" id="UP000070133"/>
    </source>
</evidence>
<proteinExistence type="predicted"/>
<organism evidence="3 4">
    <name type="scientific">Pseudocercospora eumusae</name>
    <dbReference type="NCBI Taxonomy" id="321146"/>
    <lineage>
        <taxon>Eukaryota</taxon>
        <taxon>Fungi</taxon>
        <taxon>Dikarya</taxon>
        <taxon>Ascomycota</taxon>
        <taxon>Pezizomycotina</taxon>
        <taxon>Dothideomycetes</taxon>
        <taxon>Dothideomycetidae</taxon>
        <taxon>Mycosphaerellales</taxon>
        <taxon>Mycosphaerellaceae</taxon>
        <taxon>Pseudocercospora</taxon>
    </lineage>
</organism>
<feature type="transmembrane region" description="Helical" evidence="2">
    <location>
        <begin position="109"/>
        <end position="131"/>
    </location>
</feature>
<sequence length="177" mass="20395">MLDTPSTLDPAGAVFWVIWLMAIIIIYELRKCKKENRNLRLRIDEYMTEIEWRENYNREAGWSTYFLLLTHCAIHYPKLSVVYLDIEIGKGCSRQTCSQSRRPDDKNHLGVTMPLPILVTITLVIFSAVLIKKYAELGRTRIYLRDRLKDLAGSPLGDSDLDDDSDLYTSDSDSDSD</sequence>
<dbReference type="Proteomes" id="UP000070133">
    <property type="component" value="Unassembled WGS sequence"/>
</dbReference>
<reference evidence="3 4" key="1">
    <citation type="submission" date="2015-07" db="EMBL/GenBank/DDBJ databases">
        <title>Comparative genomics of the Sigatoka disease complex on banana suggests a link between parallel evolutionary changes in Pseudocercospora fijiensis and Pseudocercospora eumusae and increased virulence on the banana host.</title>
        <authorList>
            <person name="Chang T.-C."/>
            <person name="Salvucci A."/>
            <person name="Crous P.W."/>
            <person name="Stergiopoulos I."/>
        </authorList>
    </citation>
    <scope>NUCLEOTIDE SEQUENCE [LARGE SCALE GENOMIC DNA]</scope>
    <source>
        <strain evidence="3 4">CBS 114824</strain>
    </source>
</reference>
<feature type="compositionally biased region" description="Acidic residues" evidence="1">
    <location>
        <begin position="159"/>
        <end position="177"/>
    </location>
</feature>
<keyword evidence="4" id="KW-1185">Reference proteome</keyword>
<comment type="caution">
    <text evidence="3">The sequence shown here is derived from an EMBL/GenBank/DDBJ whole genome shotgun (WGS) entry which is preliminary data.</text>
</comment>
<evidence type="ECO:0000256" key="2">
    <source>
        <dbReference type="SAM" id="Phobius"/>
    </source>
</evidence>
<keyword evidence="2" id="KW-0812">Transmembrane</keyword>
<keyword evidence="2" id="KW-1133">Transmembrane helix</keyword>
<dbReference type="AlphaFoldDB" id="A0A139GUM4"/>
<keyword evidence="2" id="KW-0472">Membrane</keyword>
<feature type="transmembrane region" description="Helical" evidence="2">
    <location>
        <begin position="12"/>
        <end position="30"/>
    </location>
</feature>
<name>A0A139GUM4_9PEZI</name>
<gene>
    <name evidence="3" type="ORF">AC578_2251</name>
</gene>
<evidence type="ECO:0000256" key="1">
    <source>
        <dbReference type="SAM" id="MobiDB-lite"/>
    </source>
</evidence>
<evidence type="ECO:0000313" key="3">
    <source>
        <dbReference type="EMBL" id="KXS93904.1"/>
    </source>
</evidence>
<dbReference type="OrthoDB" id="2962993at2759"/>
<accession>A0A139GUM4</accession>
<feature type="region of interest" description="Disordered" evidence="1">
    <location>
        <begin position="153"/>
        <end position="177"/>
    </location>
</feature>
<protein>
    <submittedName>
        <fullName evidence="3">Uncharacterized protein</fullName>
    </submittedName>
</protein>
<dbReference type="EMBL" id="LFZN01000365">
    <property type="protein sequence ID" value="KXS93904.1"/>
    <property type="molecule type" value="Genomic_DNA"/>
</dbReference>